<comment type="caution">
    <text evidence="8">The sequence shown here is derived from an EMBL/GenBank/DDBJ whole genome shotgun (WGS) entry which is preliminary data.</text>
</comment>
<dbReference type="PRINTS" id="PR00164">
    <property type="entry name" value="ABC2TRNSPORT"/>
</dbReference>
<proteinExistence type="inferred from homology"/>
<comment type="subcellular location">
    <subcellularLocation>
        <location evidence="6">Cell membrane</location>
        <topology evidence="6">Multi-pass membrane protein</topology>
    </subcellularLocation>
    <subcellularLocation>
        <location evidence="1">Membrane</location>
        <topology evidence="1">Multi-pass membrane protein</topology>
    </subcellularLocation>
</comment>
<evidence type="ECO:0000256" key="4">
    <source>
        <dbReference type="ARBA" id="ARBA00023136"/>
    </source>
</evidence>
<dbReference type="InterPro" id="IPR047817">
    <property type="entry name" value="ABC2_TM_bact-type"/>
</dbReference>
<keyword evidence="6" id="KW-0813">Transport</keyword>
<reference evidence="8" key="1">
    <citation type="submission" date="2020-10" db="EMBL/GenBank/DDBJ databases">
        <title>Sequencing the genomes of 1000 actinobacteria strains.</title>
        <authorList>
            <person name="Klenk H.-P."/>
        </authorList>
    </citation>
    <scope>NUCLEOTIDE SEQUENCE</scope>
    <source>
        <strain evidence="8">DSM 46832</strain>
    </source>
</reference>
<sequence>MTVRLLTVATRIELAIFLREPAAVFFTLVLPALLLVFNSAADPWPELQASGLTTADGMAPGLILMVMLTAGLMAMPETLAGYRERGVLRRLQASPMRSWQVLGAHAGTQALVTVVGLVLLAGIAIVAYGARLPSGVGLVALVLALLVALAAVLGVGFVIAGVAPTTRTAQAVGAALYFPAIFVAGAVIPREGLPAAVRAIGDWVPFSYLVQGVRTAWWDGRFDLPALGIGAATAVLAAGLATRLFRWS</sequence>
<dbReference type="PANTHER" id="PTHR43027">
    <property type="entry name" value="DOXORUBICIN RESISTANCE ABC TRANSPORTER PERMEASE PROTEIN DRRC-RELATED"/>
    <property type="match status" value="1"/>
</dbReference>
<accession>A0A927R7V6</accession>
<dbReference type="InterPro" id="IPR000412">
    <property type="entry name" value="ABC_2_transport"/>
</dbReference>
<keyword evidence="6" id="KW-1003">Cell membrane</keyword>
<dbReference type="Proteomes" id="UP000649753">
    <property type="component" value="Unassembled WGS sequence"/>
</dbReference>
<evidence type="ECO:0000259" key="7">
    <source>
        <dbReference type="PROSITE" id="PS51012"/>
    </source>
</evidence>
<dbReference type="InterPro" id="IPR052902">
    <property type="entry name" value="ABC-2_transporter"/>
</dbReference>
<gene>
    <name evidence="8" type="ORF">H4W31_003874</name>
</gene>
<organism evidence="8 9">
    <name type="scientific">Plantactinospora soyae</name>
    <dbReference type="NCBI Taxonomy" id="1544732"/>
    <lineage>
        <taxon>Bacteria</taxon>
        <taxon>Bacillati</taxon>
        <taxon>Actinomycetota</taxon>
        <taxon>Actinomycetes</taxon>
        <taxon>Micromonosporales</taxon>
        <taxon>Micromonosporaceae</taxon>
        <taxon>Plantactinospora</taxon>
    </lineage>
</organism>
<dbReference type="GO" id="GO:0140359">
    <property type="term" value="F:ABC-type transporter activity"/>
    <property type="evidence" value="ECO:0007669"/>
    <property type="project" value="InterPro"/>
</dbReference>
<feature type="domain" description="ABC transmembrane type-2" evidence="7">
    <location>
        <begin position="22"/>
        <end position="248"/>
    </location>
</feature>
<dbReference type="PIRSF" id="PIRSF006648">
    <property type="entry name" value="DrrB"/>
    <property type="match status" value="1"/>
</dbReference>
<dbReference type="EMBL" id="JADBEB010000001">
    <property type="protein sequence ID" value="MBE1488236.1"/>
    <property type="molecule type" value="Genomic_DNA"/>
</dbReference>
<dbReference type="PANTHER" id="PTHR43027:SF2">
    <property type="entry name" value="TRANSPORT PERMEASE PROTEIN"/>
    <property type="match status" value="1"/>
</dbReference>
<dbReference type="Pfam" id="PF01061">
    <property type="entry name" value="ABC2_membrane"/>
    <property type="match status" value="1"/>
</dbReference>
<feature type="transmembrane region" description="Helical" evidence="6">
    <location>
        <begin position="101"/>
        <end position="130"/>
    </location>
</feature>
<dbReference type="GO" id="GO:0046677">
    <property type="term" value="P:response to antibiotic"/>
    <property type="evidence" value="ECO:0007669"/>
    <property type="project" value="UniProtKB-KW"/>
</dbReference>
<dbReference type="RefSeq" id="WP_192767940.1">
    <property type="nucleotide sequence ID" value="NZ_JADBEB010000001.1"/>
</dbReference>
<keyword evidence="3 6" id="KW-1133">Transmembrane helix</keyword>
<feature type="transmembrane region" description="Helical" evidence="6">
    <location>
        <begin position="171"/>
        <end position="188"/>
    </location>
</feature>
<comment type="similarity">
    <text evidence="6">Belongs to the ABC-2 integral membrane protein family.</text>
</comment>
<evidence type="ECO:0000256" key="1">
    <source>
        <dbReference type="ARBA" id="ARBA00004141"/>
    </source>
</evidence>
<dbReference type="PROSITE" id="PS51012">
    <property type="entry name" value="ABC_TM2"/>
    <property type="match status" value="1"/>
</dbReference>
<evidence type="ECO:0000256" key="6">
    <source>
        <dbReference type="RuleBase" id="RU361157"/>
    </source>
</evidence>
<keyword evidence="2 6" id="KW-0812">Transmembrane</keyword>
<keyword evidence="9" id="KW-1185">Reference proteome</keyword>
<feature type="transmembrane region" description="Helical" evidence="6">
    <location>
        <begin position="61"/>
        <end position="80"/>
    </location>
</feature>
<dbReference type="AlphaFoldDB" id="A0A927R7V6"/>
<dbReference type="InterPro" id="IPR013525">
    <property type="entry name" value="ABC2_TM"/>
</dbReference>
<feature type="transmembrane region" description="Helical" evidence="6">
    <location>
        <begin position="136"/>
        <end position="159"/>
    </location>
</feature>
<feature type="transmembrane region" description="Helical" evidence="6">
    <location>
        <begin position="21"/>
        <end position="41"/>
    </location>
</feature>
<evidence type="ECO:0000256" key="3">
    <source>
        <dbReference type="ARBA" id="ARBA00022989"/>
    </source>
</evidence>
<evidence type="ECO:0000256" key="5">
    <source>
        <dbReference type="ARBA" id="ARBA00023251"/>
    </source>
</evidence>
<keyword evidence="5" id="KW-0046">Antibiotic resistance</keyword>
<feature type="transmembrane region" description="Helical" evidence="6">
    <location>
        <begin position="224"/>
        <end position="245"/>
    </location>
</feature>
<dbReference type="GO" id="GO:0043190">
    <property type="term" value="C:ATP-binding cassette (ABC) transporter complex"/>
    <property type="evidence" value="ECO:0007669"/>
    <property type="project" value="InterPro"/>
</dbReference>
<evidence type="ECO:0000313" key="8">
    <source>
        <dbReference type="EMBL" id="MBE1488236.1"/>
    </source>
</evidence>
<name>A0A927R7V6_9ACTN</name>
<evidence type="ECO:0000313" key="9">
    <source>
        <dbReference type="Proteomes" id="UP000649753"/>
    </source>
</evidence>
<protein>
    <recommendedName>
        <fullName evidence="6">Transport permease protein</fullName>
    </recommendedName>
</protein>
<evidence type="ECO:0000256" key="2">
    <source>
        <dbReference type="ARBA" id="ARBA00022692"/>
    </source>
</evidence>
<keyword evidence="4 6" id="KW-0472">Membrane</keyword>